<accession>A0A1Y1VIC2</accession>
<feature type="region of interest" description="Disordered" evidence="1">
    <location>
        <begin position="174"/>
        <end position="200"/>
    </location>
</feature>
<organism evidence="2 3">
    <name type="scientific">Piromyces finnis</name>
    <dbReference type="NCBI Taxonomy" id="1754191"/>
    <lineage>
        <taxon>Eukaryota</taxon>
        <taxon>Fungi</taxon>
        <taxon>Fungi incertae sedis</taxon>
        <taxon>Chytridiomycota</taxon>
        <taxon>Chytridiomycota incertae sedis</taxon>
        <taxon>Neocallimastigomycetes</taxon>
        <taxon>Neocallimastigales</taxon>
        <taxon>Neocallimastigaceae</taxon>
        <taxon>Piromyces</taxon>
    </lineage>
</organism>
<dbReference type="EMBL" id="MCFH01000008">
    <property type="protein sequence ID" value="ORX56134.1"/>
    <property type="molecule type" value="Genomic_DNA"/>
</dbReference>
<evidence type="ECO:0000256" key="1">
    <source>
        <dbReference type="SAM" id="MobiDB-lite"/>
    </source>
</evidence>
<gene>
    <name evidence="2" type="ORF">BCR36DRAFT_346824</name>
</gene>
<feature type="region of interest" description="Disordered" evidence="1">
    <location>
        <begin position="306"/>
        <end position="343"/>
    </location>
</feature>
<protein>
    <submittedName>
        <fullName evidence="2">Uncharacterized protein</fullName>
    </submittedName>
</protein>
<feature type="compositionally biased region" description="Polar residues" evidence="1">
    <location>
        <begin position="320"/>
        <end position="334"/>
    </location>
</feature>
<reference evidence="2 3" key="1">
    <citation type="submission" date="2016-08" db="EMBL/GenBank/DDBJ databases">
        <title>Genomes of anaerobic fungi encode conserved fungal cellulosomes for biomass hydrolysis.</title>
        <authorList>
            <consortium name="DOE Joint Genome Institute"/>
            <person name="Haitjema C.H."/>
            <person name="Gilmore S.P."/>
            <person name="Henske J.K."/>
            <person name="Solomon K.V."/>
            <person name="De Groot R."/>
            <person name="Kuo A."/>
            <person name="Mondo S.J."/>
            <person name="Salamov A.A."/>
            <person name="Labutti K."/>
            <person name="Zhao Z."/>
            <person name="Chiniquy J."/>
            <person name="Barry K."/>
            <person name="Brewer H.M."/>
            <person name="Purvine S.O."/>
            <person name="Wright A.T."/>
            <person name="Boxma B."/>
            <person name="Van Alen T."/>
            <person name="Hackstein J.H."/>
            <person name="Baker S.E."/>
            <person name="Grigoriev I.V."/>
            <person name="O'Malley M.A."/>
        </authorList>
    </citation>
    <scope>NUCLEOTIDE SEQUENCE [LARGE SCALE GENOMIC DNA]</scope>
    <source>
        <strain evidence="3">finn</strain>
    </source>
</reference>
<evidence type="ECO:0000313" key="2">
    <source>
        <dbReference type="EMBL" id="ORX56134.1"/>
    </source>
</evidence>
<feature type="compositionally biased region" description="Polar residues" evidence="1">
    <location>
        <begin position="1"/>
        <end position="13"/>
    </location>
</feature>
<keyword evidence="3" id="KW-1185">Reference proteome</keyword>
<name>A0A1Y1VIC2_9FUNG</name>
<dbReference type="Proteomes" id="UP000193719">
    <property type="component" value="Unassembled WGS sequence"/>
</dbReference>
<proteinExistence type="predicted"/>
<feature type="region of interest" description="Disordered" evidence="1">
    <location>
        <begin position="1"/>
        <end position="23"/>
    </location>
</feature>
<reference evidence="2 3" key="2">
    <citation type="submission" date="2016-08" db="EMBL/GenBank/DDBJ databases">
        <title>Pervasive Adenine N6-methylation of Active Genes in Fungi.</title>
        <authorList>
            <consortium name="DOE Joint Genome Institute"/>
            <person name="Mondo S.J."/>
            <person name="Dannebaum R.O."/>
            <person name="Kuo R.C."/>
            <person name="Labutti K."/>
            <person name="Haridas S."/>
            <person name="Kuo A."/>
            <person name="Salamov A."/>
            <person name="Ahrendt S.R."/>
            <person name="Lipzen A."/>
            <person name="Sullivan W."/>
            <person name="Andreopoulos W.B."/>
            <person name="Clum A."/>
            <person name="Lindquist E."/>
            <person name="Daum C."/>
            <person name="Ramamoorthy G.K."/>
            <person name="Gryganskyi A."/>
            <person name="Culley D."/>
            <person name="Magnuson J.K."/>
            <person name="James T.Y."/>
            <person name="O'Malley M.A."/>
            <person name="Stajich J.E."/>
            <person name="Spatafora J.W."/>
            <person name="Visel A."/>
            <person name="Grigoriev I.V."/>
        </authorList>
    </citation>
    <scope>NUCLEOTIDE SEQUENCE [LARGE SCALE GENOMIC DNA]</scope>
    <source>
        <strain evidence="3">finn</strain>
    </source>
</reference>
<comment type="caution">
    <text evidence="2">The sequence shown here is derived from an EMBL/GenBank/DDBJ whole genome shotgun (WGS) entry which is preliminary data.</text>
</comment>
<dbReference type="OrthoDB" id="10512209at2759"/>
<dbReference type="AlphaFoldDB" id="A0A1Y1VIC2"/>
<sequence>MKSGNNSTSVLQRTKSKRSDYGKVKKIKKALTKKFNSKSYETISLSKKDDIKKNVITFIHSNGLIQSDVNMKNKKHHINTNDNMNKSDKKREIFSSTNENDFKTRRFSLPSPEVLKNLQSHKNKYSSSPLPIDSINSFSPDKNILKISNLKRSKTTPTSSTIYNTKIRQNDSVKNNSSKMLTPPIKPTVKSPRPKSKLSESVTLPISPSLFHDNQPSAPSLDEMYLEEMKDHQKLLQYKNFINLEYSQYTNVAEENSFSSSLLPPPIPSNDSTQYSSSCVEIKNPFEPPYTTLSPTMTIVTPMTTKSSNDEISSHLPKPSSLSFYTQSHSSSDSVPPKINNKKNGKDYSIEKVIPRIDLISRRDSLDFYFDKLSQPSKPSHLNLFDSMSTSFEPDIPSREVSQHRMMTEPQPNYHNFAHSSFNQVMIDTFNIRNKLEDKIEETKFQMMIAITQINIINEQLKTLNYI</sequence>
<evidence type="ECO:0000313" key="3">
    <source>
        <dbReference type="Proteomes" id="UP000193719"/>
    </source>
</evidence>